<evidence type="ECO:0000313" key="3">
    <source>
        <dbReference type="Proteomes" id="UP000465601"/>
    </source>
</evidence>
<dbReference type="AlphaFoldDB" id="A0A833HNL4"/>
<dbReference type="PROSITE" id="PS01276">
    <property type="entry name" value="PEPTIDASE_U32"/>
    <property type="match status" value="1"/>
</dbReference>
<dbReference type="EMBL" id="WBZB01000025">
    <property type="protein sequence ID" value="KAB3529807.1"/>
    <property type="molecule type" value="Genomic_DNA"/>
</dbReference>
<name>A0A833HNL4_9FIRM</name>
<dbReference type="RefSeq" id="WP_151865906.1">
    <property type="nucleotide sequence ID" value="NZ_WBZB01000025.1"/>
</dbReference>
<feature type="domain" description="Peptidase U32 collagenase" evidence="1">
    <location>
        <begin position="383"/>
        <end position="500"/>
    </location>
</feature>
<accession>A0A833HNL4</accession>
<sequence length="796" mass="89724">MTIELLAPAGSYEALKAALQSGADAVYLGGQAFNARAYASNFDRETLKEAVEYAHIRDMKVYVTINTLIKDFEMNHLLDYVAYLYSIDVDALIIQDIGVLSVVSKAFPDFELHASTQMTLHNSYGVEMVKELGIKRVVLAREVPLNEIKEIHRKTGVEIEIFVHGALCVSYSGQCLMSSFIGGRSGNRGRCAQPCRRSYQLLSAKKSTENAYHLSMRDLNTLQQLDQLIDSGVSSLKIEGRMKKPEYVASIVRNYRRAIDEYLKVGSLHKNPKAEAEMEQIFNRKFTKGYILGSSYQEVINTEKPGNRGVFIGKVKALKGRNRISILLEKPLSKGDGIEIHGAENIGGLISAIYINQKQVEEGKAGDLVDIEIKGNMKIGDRVFKTHDVHLIKELQETYRDEGKKIKISGEATITLDETMKLYIWDDAGNTLYKESSFIVERAKNQPITEERVRENLNKLGNTPYLFKELNIHLEEGVAVPISVINSLRREAIDELSNIRKNRNKRRKVEAVEFISHKSEGLSLKASPDIAVRVDNIDKLQALQDHRISRIYYGDINTLLQASNHCKEEGWQIYYRSSNIMREENNKEYINKIKNIDIDGIMAGDLSGIYIATRILKIPVVADYTINPFNSPSLEVLKAWGVKGVVLSPELDLKGLGSISLPDGIEAEVMAYGRLPVMTVEYCPLGEGKECNNLCHSCSIKTYSYNWYLKDEKKIDFPFGKDSWGRTIILNSQPLYMLDKLKDLKKLKPAPLNLSITTESPQEIGQLMEAAFDSSGDKKPAFIKEFTRGHYYRGVE</sequence>
<evidence type="ECO:0000313" key="2">
    <source>
        <dbReference type="EMBL" id="KAB3529807.1"/>
    </source>
</evidence>
<organism evidence="2 3">
    <name type="scientific">Alkaliphilus serpentinus</name>
    <dbReference type="NCBI Taxonomy" id="1482731"/>
    <lineage>
        <taxon>Bacteria</taxon>
        <taxon>Bacillati</taxon>
        <taxon>Bacillota</taxon>
        <taxon>Clostridia</taxon>
        <taxon>Peptostreptococcales</taxon>
        <taxon>Natronincolaceae</taxon>
        <taxon>Alkaliphilus</taxon>
    </lineage>
</organism>
<protein>
    <submittedName>
        <fullName evidence="2">U32 family peptidase</fullName>
    </submittedName>
</protein>
<dbReference type="Pfam" id="PF01136">
    <property type="entry name" value="Peptidase_U32"/>
    <property type="match status" value="2"/>
</dbReference>
<gene>
    <name evidence="2" type="ORF">F8153_08375</name>
</gene>
<dbReference type="InterPro" id="IPR020988">
    <property type="entry name" value="Pept_U32_collagenase"/>
</dbReference>
<dbReference type="PANTHER" id="PTHR30217:SF10">
    <property type="entry name" value="23S RRNA 5-HYDROXYCYTIDINE C2501 SYNTHASE"/>
    <property type="match status" value="1"/>
</dbReference>
<dbReference type="InterPro" id="IPR001539">
    <property type="entry name" value="Peptidase_U32"/>
</dbReference>
<evidence type="ECO:0000259" key="1">
    <source>
        <dbReference type="Pfam" id="PF12392"/>
    </source>
</evidence>
<keyword evidence="3" id="KW-1185">Reference proteome</keyword>
<dbReference type="PANTHER" id="PTHR30217">
    <property type="entry name" value="PEPTIDASE U32 FAMILY"/>
    <property type="match status" value="1"/>
</dbReference>
<proteinExistence type="predicted"/>
<comment type="caution">
    <text evidence="2">The sequence shown here is derived from an EMBL/GenBank/DDBJ whole genome shotgun (WGS) entry which is preliminary data.</text>
</comment>
<reference evidence="2 3" key="1">
    <citation type="submission" date="2019-10" db="EMBL/GenBank/DDBJ databases">
        <title>Alkaliphilus serpentinus sp. nov. and Alkaliphilus pronyensis sp. nov., two novel anaerobic alkaliphilic species isolated from the serpentinized-hosted hydrothermal field of the Prony Bay (New Caledonia).</title>
        <authorList>
            <person name="Postec A."/>
        </authorList>
    </citation>
    <scope>NUCLEOTIDE SEQUENCE [LARGE SCALE GENOMIC DNA]</scope>
    <source>
        <strain evidence="2 3">LacT</strain>
    </source>
</reference>
<dbReference type="OrthoDB" id="9807498at2"/>
<dbReference type="Proteomes" id="UP000465601">
    <property type="component" value="Unassembled WGS sequence"/>
</dbReference>
<dbReference type="Pfam" id="PF12392">
    <property type="entry name" value="DUF3656"/>
    <property type="match status" value="1"/>
</dbReference>
<dbReference type="InterPro" id="IPR051454">
    <property type="entry name" value="RNA/ubiquinone_mod_enzymes"/>
</dbReference>